<reference evidence="2" key="1">
    <citation type="submission" date="2018-05" db="EMBL/GenBank/DDBJ databases">
        <authorList>
            <person name="Lanie J.A."/>
            <person name="Ng W.-L."/>
            <person name="Kazmierczak K.M."/>
            <person name="Andrzejewski T.M."/>
            <person name="Davidsen T.M."/>
            <person name="Wayne K.J."/>
            <person name="Tettelin H."/>
            <person name="Glass J.I."/>
            <person name="Rusch D."/>
            <person name="Podicherti R."/>
            <person name="Tsui H.-C.T."/>
            <person name="Winkler M.E."/>
        </authorList>
    </citation>
    <scope>NUCLEOTIDE SEQUENCE</scope>
</reference>
<evidence type="ECO:0000313" key="2">
    <source>
        <dbReference type="EMBL" id="SVC73205.1"/>
    </source>
</evidence>
<dbReference type="EMBL" id="UINC01107662">
    <property type="protein sequence ID" value="SVC73205.1"/>
    <property type="molecule type" value="Genomic_DNA"/>
</dbReference>
<organism evidence="2">
    <name type="scientific">marine metagenome</name>
    <dbReference type="NCBI Taxonomy" id="408172"/>
    <lineage>
        <taxon>unclassified sequences</taxon>
        <taxon>metagenomes</taxon>
        <taxon>ecological metagenomes</taxon>
    </lineage>
</organism>
<sequence length="176" mass="19321">MTRSLVSAILVVLATGEILCAQSAGRFRSREESVSKRQAQILSAIFPGLGQLATGQRGRGTAMVAGEVGFVVVWLTSHADYNTRKEQFAIEETRYFDLQNGGSFVDAEESWQQLKDKKDDLDRSHTLRVAFGALSIALYTYNLVDVLWLDGASPKRVTLAPVMRPDGLAAVLVARF</sequence>
<gene>
    <name evidence="2" type="ORF">METZ01_LOCUS326059</name>
</gene>
<accession>A0A382PKL5</accession>
<dbReference type="AlphaFoldDB" id="A0A382PKL5"/>
<feature type="domain" description="DUF5683" evidence="1">
    <location>
        <begin position="35"/>
        <end position="145"/>
    </location>
</feature>
<proteinExistence type="predicted"/>
<protein>
    <recommendedName>
        <fullName evidence="1">DUF5683 domain-containing protein</fullName>
    </recommendedName>
</protein>
<dbReference type="Pfam" id="PF18935">
    <property type="entry name" value="DUF5683"/>
    <property type="match status" value="1"/>
</dbReference>
<dbReference type="InterPro" id="IPR043738">
    <property type="entry name" value="DUF5683"/>
</dbReference>
<evidence type="ECO:0000259" key="1">
    <source>
        <dbReference type="Pfam" id="PF18935"/>
    </source>
</evidence>
<name>A0A382PKL5_9ZZZZ</name>